<protein>
    <submittedName>
        <fullName evidence="6">Rebeccamycin O-methyltransferase</fullName>
        <ecNumber evidence="6">2.1.1.-</ecNumber>
    </submittedName>
</protein>
<evidence type="ECO:0000256" key="3">
    <source>
        <dbReference type="ARBA" id="ARBA00022679"/>
    </source>
</evidence>
<evidence type="ECO:0000256" key="1">
    <source>
        <dbReference type="ARBA" id="ARBA00005189"/>
    </source>
</evidence>
<gene>
    <name evidence="6" type="primary">rebM</name>
    <name evidence="6" type="ORF">NCTC11343_04719</name>
</gene>
<evidence type="ECO:0000256" key="4">
    <source>
        <dbReference type="ARBA" id="ARBA00025707"/>
    </source>
</evidence>
<accession>A0A2X2JEL1</accession>
<evidence type="ECO:0000313" key="6">
    <source>
        <dbReference type="EMBL" id="SPZ92732.1"/>
    </source>
</evidence>
<evidence type="ECO:0000256" key="2">
    <source>
        <dbReference type="ARBA" id="ARBA00022603"/>
    </source>
</evidence>
<dbReference type="EMBL" id="UAUU01000011">
    <property type="protein sequence ID" value="SPZ92732.1"/>
    <property type="molecule type" value="Genomic_DNA"/>
</dbReference>
<dbReference type="PANTHER" id="PTHR44307">
    <property type="entry name" value="PHOSPHOETHANOLAMINE METHYLTRANSFERASE"/>
    <property type="match status" value="1"/>
</dbReference>
<evidence type="ECO:0000313" key="7">
    <source>
        <dbReference type="Proteomes" id="UP000251241"/>
    </source>
</evidence>
<keyword evidence="2 6" id="KW-0489">Methyltransferase</keyword>
<comment type="pathway">
    <text evidence="1">Lipid metabolism.</text>
</comment>
<dbReference type="AlphaFoldDB" id="A0A2X2JEL1"/>
<reference evidence="6 7" key="1">
    <citation type="submission" date="2018-06" db="EMBL/GenBank/DDBJ databases">
        <authorList>
            <consortium name="Pathogen Informatics"/>
            <person name="Doyle S."/>
        </authorList>
    </citation>
    <scope>NUCLEOTIDE SEQUENCE [LARGE SCALE GENOMIC DNA]</scope>
    <source>
        <strain evidence="6 7">NCTC11343</strain>
    </source>
</reference>
<sequence length="239" mass="27344">MDKFVPVNTIAMIKRITAYWNDRSSSWRKERDEAWSRPETERCLAFFKSVRSQTTGNKVLEVGTATGYFANIMTLAGFEVTAVDLSPQMIEYAKLVSQELELRVDYRVMDAQVLQFEANTFDFVFTRLMTWTIPDLEKCYREMERVLKPGGKMINLDADFGKTVFSTERHDECPSGAIDQINDIKSALDISAHQRPAKDIELLEAVGFGSIKVDMDAQNRILELPFETEGLFMLEALKK</sequence>
<dbReference type="GO" id="GO:0032259">
    <property type="term" value="P:methylation"/>
    <property type="evidence" value="ECO:0007669"/>
    <property type="project" value="UniProtKB-KW"/>
</dbReference>
<evidence type="ECO:0000259" key="5">
    <source>
        <dbReference type="Pfam" id="PF08241"/>
    </source>
</evidence>
<dbReference type="Proteomes" id="UP000251241">
    <property type="component" value="Unassembled WGS sequence"/>
</dbReference>
<name>A0A2X2JEL1_SPHMU</name>
<feature type="domain" description="Methyltransferase type 11" evidence="5">
    <location>
        <begin position="60"/>
        <end position="154"/>
    </location>
</feature>
<proteinExistence type="predicted"/>
<dbReference type="PANTHER" id="PTHR44307:SF2">
    <property type="entry name" value="PHOSPHOETHANOLAMINE METHYLTRANSFERASE ISOFORM X1"/>
    <property type="match status" value="1"/>
</dbReference>
<dbReference type="Gene3D" id="3.40.50.150">
    <property type="entry name" value="Vaccinia Virus protein VP39"/>
    <property type="match status" value="1"/>
</dbReference>
<keyword evidence="3 6" id="KW-0808">Transferase</keyword>
<organism evidence="6 7">
    <name type="scientific">Sphingobacterium multivorum</name>
    <dbReference type="NCBI Taxonomy" id="28454"/>
    <lineage>
        <taxon>Bacteria</taxon>
        <taxon>Pseudomonadati</taxon>
        <taxon>Bacteroidota</taxon>
        <taxon>Sphingobacteriia</taxon>
        <taxon>Sphingobacteriales</taxon>
        <taxon>Sphingobacteriaceae</taxon>
        <taxon>Sphingobacterium</taxon>
    </lineage>
</organism>
<dbReference type="CDD" id="cd02440">
    <property type="entry name" value="AdoMet_MTases"/>
    <property type="match status" value="1"/>
</dbReference>
<comment type="pathway">
    <text evidence="4">Phospholipid metabolism.</text>
</comment>
<dbReference type="InterPro" id="IPR013216">
    <property type="entry name" value="Methyltransf_11"/>
</dbReference>
<dbReference type="GO" id="GO:0008757">
    <property type="term" value="F:S-adenosylmethionine-dependent methyltransferase activity"/>
    <property type="evidence" value="ECO:0007669"/>
    <property type="project" value="InterPro"/>
</dbReference>
<dbReference type="Pfam" id="PF08241">
    <property type="entry name" value="Methyltransf_11"/>
    <property type="match status" value="1"/>
</dbReference>
<dbReference type="EC" id="2.1.1.-" evidence="6"/>
<dbReference type="SUPFAM" id="SSF53335">
    <property type="entry name" value="S-adenosyl-L-methionine-dependent methyltransferases"/>
    <property type="match status" value="1"/>
</dbReference>
<dbReference type="InterPro" id="IPR029063">
    <property type="entry name" value="SAM-dependent_MTases_sf"/>
</dbReference>